<reference evidence="1" key="1">
    <citation type="submission" date="2021-09" db="EMBL/GenBank/DDBJ databases">
        <title>Fulvivirga sp. isolated from coastal sediment.</title>
        <authorList>
            <person name="Yu H."/>
        </authorList>
    </citation>
    <scope>NUCLEOTIDE SEQUENCE</scope>
    <source>
        <strain evidence="1">1062</strain>
    </source>
</reference>
<dbReference type="InterPro" id="IPR002591">
    <property type="entry name" value="Phosphodiest/P_Trfase"/>
</dbReference>
<dbReference type="Pfam" id="PF01663">
    <property type="entry name" value="Phosphodiest"/>
    <property type="match status" value="1"/>
</dbReference>
<evidence type="ECO:0000313" key="2">
    <source>
        <dbReference type="Proteomes" id="UP001139409"/>
    </source>
</evidence>
<protein>
    <submittedName>
        <fullName evidence="1">Alkaline phosphatase family protein</fullName>
    </submittedName>
</protein>
<proteinExistence type="predicted"/>
<dbReference type="EMBL" id="JAIXNE010000001">
    <property type="protein sequence ID" value="MCA6074293.1"/>
    <property type="molecule type" value="Genomic_DNA"/>
</dbReference>
<dbReference type="InterPro" id="IPR023116">
    <property type="entry name" value="Phosphonoacetate_hydro_insert"/>
</dbReference>
<name>A0A9X1HLC9_9BACT</name>
<dbReference type="AlphaFoldDB" id="A0A9X1HLC9"/>
<accession>A0A9X1HLC9</accession>
<dbReference type="Proteomes" id="UP001139409">
    <property type="component" value="Unassembled WGS sequence"/>
</dbReference>
<keyword evidence="2" id="KW-1185">Reference proteome</keyword>
<dbReference type="PANTHER" id="PTHR10151">
    <property type="entry name" value="ECTONUCLEOTIDE PYROPHOSPHATASE/PHOSPHODIESTERASE"/>
    <property type="match status" value="1"/>
</dbReference>
<gene>
    <name evidence="1" type="ORF">LDX50_05405</name>
</gene>
<organism evidence="1 2">
    <name type="scientific">Fulvivirga sedimenti</name>
    <dbReference type="NCBI Taxonomy" id="2879465"/>
    <lineage>
        <taxon>Bacteria</taxon>
        <taxon>Pseudomonadati</taxon>
        <taxon>Bacteroidota</taxon>
        <taxon>Cytophagia</taxon>
        <taxon>Cytophagales</taxon>
        <taxon>Fulvivirgaceae</taxon>
        <taxon>Fulvivirga</taxon>
    </lineage>
</organism>
<dbReference type="Gene3D" id="3.30.1360.110">
    <property type="entry name" value="Domain 2, Phosphonoacetate Hydrolase"/>
    <property type="match status" value="1"/>
</dbReference>
<dbReference type="PANTHER" id="PTHR10151:SF120">
    <property type="entry name" value="BIS(5'-ADENOSYL)-TRIPHOSPHATASE"/>
    <property type="match status" value="1"/>
</dbReference>
<dbReference type="RefSeq" id="WP_225697388.1">
    <property type="nucleotide sequence ID" value="NZ_JAIXNE010000001.1"/>
</dbReference>
<comment type="caution">
    <text evidence="1">The sequence shown here is derived from an EMBL/GenBank/DDBJ whole genome shotgun (WGS) entry which is preliminary data.</text>
</comment>
<dbReference type="InterPro" id="IPR017850">
    <property type="entry name" value="Alkaline_phosphatase_core_sf"/>
</dbReference>
<dbReference type="Gene3D" id="3.40.720.10">
    <property type="entry name" value="Alkaline Phosphatase, subunit A"/>
    <property type="match status" value="1"/>
</dbReference>
<evidence type="ECO:0000313" key="1">
    <source>
        <dbReference type="EMBL" id="MCA6074293.1"/>
    </source>
</evidence>
<sequence length="454" mass="51834">MKKTVVINAVGLSGRILGENTPFLNEWSRGRTTGFIETVLPAVTCSVQSTYLTGEYPQKHGIVGNGWYFKDECEVKLWRQSNKLVQAPKIWDEAREKDPSFTVANMFWWYNMYSTADYSVTPRPQYLADGRKQSDCYSHPASLRDELQSRLGTFPLFHFWGPTASIKSSKWIAEATKYVVEEKDPDLTLVYLPHLDYCLQKFGNSDQRSFREIRELDSLLSDFIPWLESKGRSVQIISEYGITNVSRPVDVNRVLRKAGYISVREERGTELLDAGASRAFALADHQIAHVYIKDPSDLGAIRTILEGVEGVEQVLDKKQQSAFHLDHDRSGDLVIVADKDSWFTYYYWLDDKKAPDFARTVDIHKKPGYDPAEMFMDPEKALVMPRVLLKVLGKKIGFRTLMNVIPLNPSMIRGSHGRIPEDNLDKAIFIGDMTKSDSFAPDQFKDILLSYMRS</sequence>
<dbReference type="GO" id="GO:0016787">
    <property type="term" value="F:hydrolase activity"/>
    <property type="evidence" value="ECO:0007669"/>
    <property type="project" value="UniProtKB-ARBA"/>
</dbReference>
<dbReference type="SUPFAM" id="SSF53649">
    <property type="entry name" value="Alkaline phosphatase-like"/>
    <property type="match status" value="1"/>
</dbReference>